<dbReference type="SUPFAM" id="SSF53187">
    <property type="entry name" value="Zn-dependent exopeptidases"/>
    <property type="match status" value="1"/>
</dbReference>
<dbReference type="Gene3D" id="3.40.630.10">
    <property type="entry name" value="Zn peptidases"/>
    <property type="match status" value="1"/>
</dbReference>
<evidence type="ECO:0000256" key="3">
    <source>
        <dbReference type="ARBA" id="ARBA00022801"/>
    </source>
</evidence>
<name>A0AAE3ASF7_9FIRM</name>
<dbReference type="Pfam" id="PF24827">
    <property type="entry name" value="AstE_AspA_cat"/>
    <property type="match status" value="1"/>
</dbReference>
<dbReference type="GO" id="GO:0046872">
    <property type="term" value="F:metal ion binding"/>
    <property type="evidence" value="ECO:0007669"/>
    <property type="project" value="UniProtKB-KW"/>
</dbReference>
<reference evidence="6" key="1">
    <citation type="submission" date="2021-10" db="EMBL/GenBank/DDBJ databases">
        <title>Anaerobic single-cell dispensing facilitates the cultivation of human gut bacteria.</title>
        <authorList>
            <person name="Afrizal A."/>
        </authorList>
    </citation>
    <scope>NUCLEOTIDE SEQUENCE</scope>
    <source>
        <strain evidence="6">CLA-AA-H274</strain>
    </source>
</reference>
<evidence type="ECO:0000313" key="6">
    <source>
        <dbReference type="EMBL" id="MCC2165895.1"/>
    </source>
</evidence>
<dbReference type="RefSeq" id="WP_308452086.1">
    <property type="nucleotide sequence ID" value="NZ_JAJEPU010000062.1"/>
</dbReference>
<comment type="cofactor">
    <cofactor evidence="1">
        <name>Zn(2+)</name>
        <dbReference type="ChEBI" id="CHEBI:29105"/>
    </cofactor>
</comment>
<dbReference type="GO" id="GO:0016788">
    <property type="term" value="F:hydrolase activity, acting on ester bonds"/>
    <property type="evidence" value="ECO:0007669"/>
    <property type="project" value="InterPro"/>
</dbReference>
<evidence type="ECO:0000313" key="7">
    <source>
        <dbReference type="Proteomes" id="UP001198962"/>
    </source>
</evidence>
<dbReference type="Proteomes" id="UP001198962">
    <property type="component" value="Unassembled WGS sequence"/>
</dbReference>
<protein>
    <submittedName>
        <fullName evidence="6">M14 family metallopeptidase</fullName>
    </submittedName>
</protein>
<keyword evidence="2" id="KW-0479">Metal-binding</keyword>
<proteinExistence type="predicted"/>
<keyword evidence="4" id="KW-0862">Zinc</keyword>
<sequence>MGKKWNEWIEVEGSESLRLPITIIDGKRDGKTMLISAGVHGAEYIGIETARTLASTLDPQKVKGKIVILLMANPTATYQFQRFFVPEDGKNLNRVFPGKADGTLSERIAHVITEKLQMEADYYIDLHGGDTSEHVMPFVYYNGAAGEKIEKISKWMAEATNLSVRARSLATTGAYSSACQRGLPSVLIERGGGGRYTKEEVMEYCRDVRNILVRTGILEGEEEVHTVSQREITTATYLDAPKSCLWYPNFQPGESFQKDDCLGILTDVWGESRQEILAEYDGIILYETTILCVGEGDPLIAYGKTENA</sequence>
<dbReference type="InterPro" id="IPR043795">
    <property type="entry name" value="N-alpha-Ac-DABA-like"/>
</dbReference>
<organism evidence="6 7">
    <name type="scientific">Brotaphodocola catenula</name>
    <dbReference type="NCBI Taxonomy" id="2885361"/>
    <lineage>
        <taxon>Bacteria</taxon>
        <taxon>Bacillati</taxon>
        <taxon>Bacillota</taxon>
        <taxon>Clostridia</taxon>
        <taxon>Lachnospirales</taxon>
        <taxon>Lachnospiraceae</taxon>
        <taxon>Brotaphodocola</taxon>
    </lineage>
</organism>
<accession>A0AAE3ASF7</accession>
<evidence type="ECO:0000256" key="1">
    <source>
        <dbReference type="ARBA" id="ARBA00001947"/>
    </source>
</evidence>
<dbReference type="InterPro" id="IPR055438">
    <property type="entry name" value="AstE_AspA_cat"/>
</dbReference>
<evidence type="ECO:0000256" key="2">
    <source>
        <dbReference type="ARBA" id="ARBA00022723"/>
    </source>
</evidence>
<dbReference type="PANTHER" id="PTHR37326">
    <property type="entry name" value="BLL3975 PROTEIN"/>
    <property type="match status" value="1"/>
</dbReference>
<dbReference type="InterPro" id="IPR053138">
    <property type="entry name" value="N-alpha-Ac-DABA_deacetylase"/>
</dbReference>
<dbReference type="GO" id="GO:0016811">
    <property type="term" value="F:hydrolase activity, acting on carbon-nitrogen (but not peptide) bonds, in linear amides"/>
    <property type="evidence" value="ECO:0007669"/>
    <property type="project" value="InterPro"/>
</dbReference>
<dbReference type="EMBL" id="JAJEPU010000062">
    <property type="protein sequence ID" value="MCC2165895.1"/>
    <property type="molecule type" value="Genomic_DNA"/>
</dbReference>
<keyword evidence="3" id="KW-0378">Hydrolase</keyword>
<dbReference type="PIRSF" id="PIRSF039012">
    <property type="entry name" value="ASP"/>
    <property type="match status" value="1"/>
</dbReference>
<evidence type="ECO:0000259" key="5">
    <source>
        <dbReference type="Pfam" id="PF24827"/>
    </source>
</evidence>
<evidence type="ECO:0000256" key="4">
    <source>
        <dbReference type="ARBA" id="ARBA00022833"/>
    </source>
</evidence>
<dbReference type="PANTHER" id="PTHR37326:SF1">
    <property type="entry name" value="BLL3975 PROTEIN"/>
    <property type="match status" value="1"/>
</dbReference>
<comment type="caution">
    <text evidence="6">The sequence shown here is derived from an EMBL/GenBank/DDBJ whole genome shotgun (WGS) entry which is preliminary data.</text>
</comment>
<gene>
    <name evidence="6" type="ORF">LKD32_13625</name>
</gene>
<dbReference type="CDD" id="cd06254">
    <property type="entry name" value="M14_ASTE_ASPA-like"/>
    <property type="match status" value="1"/>
</dbReference>
<dbReference type="AlphaFoldDB" id="A0AAE3ASF7"/>
<feature type="domain" description="Succinylglutamate desuccinylase/Aspartoacylase catalytic" evidence="5">
    <location>
        <begin position="29"/>
        <end position="208"/>
    </location>
</feature>
<keyword evidence="7" id="KW-1185">Reference proteome</keyword>